<organism evidence="1 2">
    <name type="scientific">Rhodonellum ikkaensis</name>
    <dbReference type="NCBI Taxonomy" id="336829"/>
    <lineage>
        <taxon>Bacteria</taxon>
        <taxon>Pseudomonadati</taxon>
        <taxon>Bacteroidota</taxon>
        <taxon>Cytophagia</taxon>
        <taxon>Cytophagales</taxon>
        <taxon>Cytophagaceae</taxon>
        <taxon>Rhodonellum</taxon>
    </lineage>
</organism>
<comment type="caution">
    <text evidence="1">The sequence shown here is derived from an EMBL/GenBank/DDBJ whole genome shotgun (WGS) entry which is preliminary data.</text>
</comment>
<sequence length="137" mass="15974">MIRYVYVILVLIYFTNCVAKSDGNSWIQDLKIKKALSGKRLLLINWDHCSSCRAYYTEMVTRYLEVGDIDIFIISNQRKKIGTLINHEPLYYISSQELLALEVYVSLPQLISKDQDGHWMITELEPTDFAYENAITE</sequence>
<keyword evidence="2" id="KW-1185">Reference proteome</keyword>
<dbReference type="EMBL" id="FNQC01000006">
    <property type="protein sequence ID" value="SDZ12152.1"/>
    <property type="molecule type" value="Genomic_DNA"/>
</dbReference>
<proteinExistence type="predicted"/>
<accession>A0A1H3QF91</accession>
<name>A0A1H3QF91_9BACT</name>
<dbReference type="RefSeq" id="WP_019597534.1">
    <property type="nucleotide sequence ID" value="NZ_FNQC01000006.1"/>
</dbReference>
<evidence type="ECO:0008006" key="3">
    <source>
        <dbReference type="Google" id="ProtNLM"/>
    </source>
</evidence>
<evidence type="ECO:0000313" key="2">
    <source>
        <dbReference type="Proteomes" id="UP000199663"/>
    </source>
</evidence>
<gene>
    <name evidence="1" type="ORF">SAMN05444412_10662</name>
</gene>
<dbReference type="Proteomes" id="UP000199663">
    <property type="component" value="Unassembled WGS sequence"/>
</dbReference>
<reference evidence="1 2" key="1">
    <citation type="submission" date="2016-10" db="EMBL/GenBank/DDBJ databases">
        <authorList>
            <person name="Varghese N."/>
            <person name="Submissions S."/>
        </authorList>
    </citation>
    <scope>NUCLEOTIDE SEQUENCE [LARGE SCALE GENOMIC DNA]</scope>
    <source>
        <strain evidence="1 2">DSM 17997</strain>
    </source>
</reference>
<evidence type="ECO:0000313" key="1">
    <source>
        <dbReference type="EMBL" id="SDZ12152.1"/>
    </source>
</evidence>
<protein>
    <recommendedName>
        <fullName evidence="3">Thioredoxin family protein</fullName>
    </recommendedName>
</protein>